<dbReference type="SUPFAM" id="SSF50475">
    <property type="entry name" value="FMN-binding split barrel"/>
    <property type="match status" value="1"/>
</dbReference>
<evidence type="ECO:0000256" key="1">
    <source>
        <dbReference type="SAM" id="MobiDB-lite"/>
    </source>
</evidence>
<dbReference type="Gene3D" id="2.30.110.10">
    <property type="entry name" value="Electron Transport, Fmn-binding Protein, Chain A"/>
    <property type="match status" value="1"/>
</dbReference>
<evidence type="ECO:0000313" key="2">
    <source>
        <dbReference type="EMBL" id="GLY67795.1"/>
    </source>
</evidence>
<comment type="caution">
    <text evidence="2">The sequence shown here is derived from an EMBL/GenBank/DDBJ whole genome shotgun (WGS) entry which is preliminary data.</text>
</comment>
<sequence length="193" mass="20091">MEFPVCHWGVDLAAIPLTHAECFRLVGTPERGRHAMVSIDGAPAVRLACVVLDSARLLIPTGTDRTLVRAAAGRPVSIEFTQHDHAGRPSWQVVGLGLARPMGYADRPNPLPRTTVTMTMAAPFENGIVVELARLTGHRTLPQTAATGPDRARESTVDAVELDPVGPQAGTASAGRTPSAAASASSDSGGSSL</sequence>
<gene>
    <name evidence="2" type="ORF">Atai01_44140</name>
</gene>
<accession>A0A9W6R5D8</accession>
<name>A0A9W6R5D8_9PSEU</name>
<organism evidence="2 3">
    <name type="scientific">Amycolatopsis taiwanensis</name>
    <dbReference type="NCBI Taxonomy" id="342230"/>
    <lineage>
        <taxon>Bacteria</taxon>
        <taxon>Bacillati</taxon>
        <taxon>Actinomycetota</taxon>
        <taxon>Actinomycetes</taxon>
        <taxon>Pseudonocardiales</taxon>
        <taxon>Pseudonocardiaceae</taxon>
        <taxon>Amycolatopsis</taxon>
    </lineage>
</organism>
<dbReference type="InterPro" id="IPR012349">
    <property type="entry name" value="Split_barrel_FMN-bd"/>
</dbReference>
<dbReference type="EMBL" id="BSTI01000009">
    <property type="protein sequence ID" value="GLY67795.1"/>
    <property type="molecule type" value="Genomic_DNA"/>
</dbReference>
<protein>
    <submittedName>
        <fullName evidence="2">Uncharacterized protein</fullName>
    </submittedName>
</protein>
<dbReference type="AlphaFoldDB" id="A0A9W6R5D8"/>
<feature type="region of interest" description="Disordered" evidence="1">
    <location>
        <begin position="140"/>
        <end position="193"/>
    </location>
</feature>
<keyword evidence="3" id="KW-1185">Reference proteome</keyword>
<dbReference type="Proteomes" id="UP001165136">
    <property type="component" value="Unassembled WGS sequence"/>
</dbReference>
<proteinExistence type="predicted"/>
<feature type="compositionally biased region" description="Low complexity" evidence="1">
    <location>
        <begin position="169"/>
        <end position="193"/>
    </location>
</feature>
<reference evidence="2" key="1">
    <citation type="submission" date="2023-03" db="EMBL/GenBank/DDBJ databases">
        <title>Amycolatopsis taiwanensis NBRC 103393.</title>
        <authorList>
            <person name="Ichikawa N."/>
            <person name="Sato H."/>
            <person name="Tonouchi N."/>
        </authorList>
    </citation>
    <scope>NUCLEOTIDE SEQUENCE</scope>
    <source>
        <strain evidence="2">NBRC 103393</strain>
    </source>
</reference>
<evidence type="ECO:0000313" key="3">
    <source>
        <dbReference type="Proteomes" id="UP001165136"/>
    </source>
</evidence>